<gene>
    <name evidence="4" type="ORF">MAPG_00132</name>
</gene>
<dbReference type="Pfam" id="PF12796">
    <property type="entry name" value="Ank_2"/>
    <property type="match status" value="1"/>
</dbReference>
<keyword evidence="2 3" id="KW-0040">ANK repeat</keyword>
<dbReference type="PROSITE" id="PS50088">
    <property type="entry name" value="ANK_REPEAT"/>
    <property type="match status" value="2"/>
</dbReference>
<reference evidence="5" key="5">
    <citation type="submission" date="2015-06" db="UniProtKB">
        <authorList>
            <consortium name="EnsemblFungi"/>
        </authorList>
    </citation>
    <scope>IDENTIFICATION</scope>
    <source>
        <strain evidence="5">ATCC 64411</strain>
    </source>
</reference>
<keyword evidence="1" id="KW-0677">Repeat</keyword>
<dbReference type="PROSITE" id="PS50297">
    <property type="entry name" value="ANK_REP_REGION"/>
    <property type="match status" value="1"/>
</dbReference>
<reference evidence="5" key="4">
    <citation type="journal article" date="2015" name="G3 (Bethesda)">
        <title>Genome sequences of three phytopathogenic species of the Magnaporthaceae family of fungi.</title>
        <authorList>
            <person name="Okagaki L.H."/>
            <person name="Nunes C.C."/>
            <person name="Sailsbery J."/>
            <person name="Clay B."/>
            <person name="Brown D."/>
            <person name="John T."/>
            <person name="Oh Y."/>
            <person name="Young N."/>
            <person name="Fitzgerald M."/>
            <person name="Haas B.J."/>
            <person name="Zeng Q."/>
            <person name="Young S."/>
            <person name="Adiconis X."/>
            <person name="Fan L."/>
            <person name="Levin J.Z."/>
            <person name="Mitchell T.K."/>
            <person name="Okubara P.A."/>
            <person name="Farman M.L."/>
            <person name="Kohn L.M."/>
            <person name="Birren B."/>
            <person name="Ma L.-J."/>
            <person name="Dean R.A."/>
        </authorList>
    </citation>
    <scope>NUCLEOTIDE SEQUENCE</scope>
    <source>
        <strain evidence="5">ATCC 64411 / 73-15</strain>
    </source>
</reference>
<dbReference type="SMART" id="SM00248">
    <property type="entry name" value="ANK"/>
    <property type="match status" value="3"/>
</dbReference>
<dbReference type="VEuPathDB" id="FungiDB:MAPG_00132"/>
<keyword evidence="6" id="KW-1185">Reference proteome</keyword>
<dbReference type="EMBL" id="GL876966">
    <property type="protein sequence ID" value="KLU81037.1"/>
    <property type="molecule type" value="Genomic_DNA"/>
</dbReference>
<dbReference type="Gene3D" id="1.25.40.20">
    <property type="entry name" value="Ankyrin repeat-containing domain"/>
    <property type="match status" value="1"/>
</dbReference>
<evidence type="ECO:0000313" key="4">
    <source>
        <dbReference type="EMBL" id="KLU81037.1"/>
    </source>
</evidence>
<dbReference type="OrthoDB" id="20872at2759"/>
<sequence>MSSLHIAVCYGSLELTEILLKQLKASGDPGLLAKCINLRLPTYGSPLFTAVIQGHIELIDLLVSYGADLKQPPGPTSTLTILTQAIGTGNPAVVASLVRNGADVDATDDSGDTPLIWAGSRRS</sequence>
<dbReference type="STRING" id="644358.A0A0C4DK69"/>
<protein>
    <submittedName>
        <fullName evidence="4 5">Uncharacterized protein</fullName>
    </submittedName>
</protein>
<dbReference type="InterPro" id="IPR002110">
    <property type="entry name" value="Ankyrin_rpt"/>
</dbReference>
<reference evidence="6" key="2">
    <citation type="submission" date="2010-05" db="EMBL/GenBank/DDBJ databases">
        <title>The genome sequence of Magnaporthe poae strain ATCC 64411.</title>
        <authorList>
            <person name="Ma L.-J."/>
            <person name="Dead R."/>
            <person name="Young S."/>
            <person name="Zeng Q."/>
            <person name="Koehrsen M."/>
            <person name="Alvarado L."/>
            <person name="Berlin A."/>
            <person name="Chapman S.B."/>
            <person name="Chen Z."/>
            <person name="Freedman E."/>
            <person name="Gellesch M."/>
            <person name="Goldberg J."/>
            <person name="Griggs A."/>
            <person name="Gujja S."/>
            <person name="Heilman E.R."/>
            <person name="Heiman D."/>
            <person name="Hepburn T."/>
            <person name="Howarth C."/>
            <person name="Jen D."/>
            <person name="Larson L."/>
            <person name="Mehta T."/>
            <person name="Neiman D."/>
            <person name="Pearson M."/>
            <person name="Roberts A."/>
            <person name="Saif S."/>
            <person name="Shea T."/>
            <person name="Shenoy N."/>
            <person name="Sisk P."/>
            <person name="Stolte C."/>
            <person name="Sykes S."/>
            <person name="Walk T."/>
            <person name="White J."/>
            <person name="Yandava C."/>
            <person name="Haas B."/>
            <person name="Nusbaum C."/>
            <person name="Birren B."/>
        </authorList>
    </citation>
    <scope>NUCLEOTIDE SEQUENCE [LARGE SCALE GENOMIC DNA]</scope>
    <source>
        <strain evidence="6">ATCC 64411 / 73-15</strain>
    </source>
</reference>
<name>A0A0C4DK69_MAGP6</name>
<dbReference type="PANTHER" id="PTHR24198:SF165">
    <property type="entry name" value="ANKYRIN REPEAT-CONTAINING PROTEIN-RELATED"/>
    <property type="match status" value="1"/>
</dbReference>
<dbReference type="PANTHER" id="PTHR24198">
    <property type="entry name" value="ANKYRIN REPEAT AND PROTEIN KINASE DOMAIN-CONTAINING PROTEIN"/>
    <property type="match status" value="1"/>
</dbReference>
<reference evidence="4" key="3">
    <citation type="submission" date="2011-03" db="EMBL/GenBank/DDBJ databases">
        <title>Annotation of Magnaporthe poae ATCC 64411.</title>
        <authorList>
            <person name="Ma L.-J."/>
            <person name="Dead R."/>
            <person name="Young S.K."/>
            <person name="Zeng Q."/>
            <person name="Gargeya S."/>
            <person name="Fitzgerald M."/>
            <person name="Haas B."/>
            <person name="Abouelleil A."/>
            <person name="Alvarado L."/>
            <person name="Arachchi H.M."/>
            <person name="Berlin A."/>
            <person name="Brown A."/>
            <person name="Chapman S.B."/>
            <person name="Chen Z."/>
            <person name="Dunbar C."/>
            <person name="Freedman E."/>
            <person name="Gearin G."/>
            <person name="Gellesch M."/>
            <person name="Goldberg J."/>
            <person name="Griggs A."/>
            <person name="Gujja S."/>
            <person name="Heiman D."/>
            <person name="Howarth C."/>
            <person name="Larson L."/>
            <person name="Lui A."/>
            <person name="MacDonald P.J.P."/>
            <person name="Mehta T."/>
            <person name="Montmayeur A."/>
            <person name="Murphy C."/>
            <person name="Neiman D."/>
            <person name="Pearson M."/>
            <person name="Priest M."/>
            <person name="Roberts A."/>
            <person name="Saif S."/>
            <person name="Shea T."/>
            <person name="Shenoy N."/>
            <person name="Sisk P."/>
            <person name="Stolte C."/>
            <person name="Sykes S."/>
            <person name="Yandava C."/>
            <person name="Wortman J."/>
            <person name="Nusbaum C."/>
            <person name="Birren B."/>
        </authorList>
    </citation>
    <scope>NUCLEOTIDE SEQUENCE</scope>
    <source>
        <strain evidence="4">ATCC 64411</strain>
    </source>
</reference>
<evidence type="ECO:0000256" key="1">
    <source>
        <dbReference type="ARBA" id="ARBA00022737"/>
    </source>
</evidence>
<feature type="repeat" description="ANK" evidence="3">
    <location>
        <begin position="77"/>
        <end position="109"/>
    </location>
</feature>
<dbReference type="InterPro" id="IPR036770">
    <property type="entry name" value="Ankyrin_rpt-contain_sf"/>
</dbReference>
<dbReference type="Proteomes" id="UP000011715">
    <property type="component" value="Unassembled WGS sequence"/>
</dbReference>
<accession>A0A0C4DK69</accession>
<evidence type="ECO:0000256" key="2">
    <source>
        <dbReference type="ARBA" id="ARBA00023043"/>
    </source>
</evidence>
<dbReference type="EMBL" id="ADBL01000024">
    <property type="status" value="NOT_ANNOTATED_CDS"/>
    <property type="molecule type" value="Genomic_DNA"/>
</dbReference>
<proteinExistence type="predicted"/>
<evidence type="ECO:0000313" key="5">
    <source>
        <dbReference type="EnsemblFungi" id="MAPG_00132T0"/>
    </source>
</evidence>
<dbReference type="eggNOG" id="KOG4177">
    <property type="taxonomic scope" value="Eukaryota"/>
</dbReference>
<dbReference type="SUPFAM" id="SSF48403">
    <property type="entry name" value="Ankyrin repeat"/>
    <property type="match status" value="1"/>
</dbReference>
<dbReference type="AlphaFoldDB" id="A0A0C4DK69"/>
<reference evidence="4" key="1">
    <citation type="submission" date="2010-05" db="EMBL/GenBank/DDBJ databases">
        <title>The Genome Sequence of Magnaporthe poae strain ATCC 64411.</title>
        <authorList>
            <consortium name="The Broad Institute Genome Sequencing Platform"/>
            <consortium name="Broad Institute Genome Sequencing Center for Infectious Disease"/>
            <person name="Ma L.-J."/>
            <person name="Dead R."/>
            <person name="Young S."/>
            <person name="Zeng Q."/>
            <person name="Koehrsen M."/>
            <person name="Alvarado L."/>
            <person name="Berlin A."/>
            <person name="Chapman S.B."/>
            <person name="Chen Z."/>
            <person name="Freedman E."/>
            <person name="Gellesch M."/>
            <person name="Goldberg J."/>
            <person name="Griggs A."/>
            <person name="Gujja S."/>
            <person name="Heilman E.R."/>
            <person name="Heiman D."/>
            <person name="Hepburn T."/>
            <person name="Howarth C."/>
            <person name="Jen D."/>
            <person name="Larson L."/>
            <person name="Mehta T."/>
            <person name="Neiman D."/>
            <person name="Pearson M."/>
            <person name="Roberts A."/>
            <person name="Saif S."/>
            <person name="Shea T."/>
            <person name="Shenoy N."/>
            <person name="Sisk P."/>
            <person name="Stolte C."/>
            <person name="Sykes S."/>
            <person name="Walk T."/>
            <person name="White J."/>
            <person name="Yandava C."/>
            <person name="Haas B."/>
            <person name="Nusbaum C."/>
            <person name="Birren B."/>
        </authorList>
    </citation>
    <scope>NUCLEOTIDE SEQUENCE</scope>
    <source>
        <strain evidence="4">ATCC 64411</strain>
    </source>
</reference>
<organism evidence="5 6">
    <name type="scientific">Magnaporthiopsis poae (strain ATCC 64411 / 73-15)</name>
    <name type="common">Kentucky bluegrass fungus</name>
    <name type="synonym">Magnaporthe poae</name>
    <dbReference type="NCBI Taxonomy" id="644358"/>
    <lineage>
        <taxon>Eukaryota</taxon>
        <taxon>Fungi</taxon>
        <taxon>Dikarya</taxon>
        <taxon>Ascomycota</taxon>
        <taxon>Pezizomycotina</taxon>
        <taxon>Sordariomycetes</taxon>
        <taxon>Sordariomycetidae</taxon>
        <taxon>Magnaporthales</taxon>
        <taxon>Magnaporthaceae</taxon>
        <taxon>Magnaporthiopsis</taxon>
    </lineage>
</organism>
<feature type="repeat" description="ANK" evidence="3">
    <location>
        <begin position="42"/>
        <end position="74"/>
    </location>
</feature>
<evidence type="ECO:0000313" key="6">
    <source>
        <dbReference type="Proteomes" id="UP000011715"/>
    </source>
</evidence>
<evidence type="ECO:0000256" key="3">
    <source>
        <dbReference type="PROSITE-ProRule" id="PRU00023"/>
    </source>
</evidence>
<dbReference type="EnsemblFungi" id="MAPG_00132T0">
    <property type="protein sequence ID" value="MAPG_00132T0"/>
    <property type="gene ID" value="MAPG_00132"/>
</dbReference>